<evidence type="ECO:0000313" key="1">
    <source>
        <dbReference type="EMBL" id="CAB3929980.1"/>
    </source>
</evidence>
<dbReference type="RefSeq" id="WP_175200914.1">
    <property type="nucleotide sequence ID" value="NZ_CADILH010000001.1"/>
</dbReference>
<reference evidence="1 2" key="1">
    <citation type="submission" date="2020-04" db="EMBL/GenBank/DDBJ databases">
        <authorList>
            <person name="De Canck E."/>
        </authorList>
    </citation>
    <scope>NUCLEOTIDE SEQUENCE [LARGE SCALE GENOMIC DNA]</scope>
    <source>
        <strain evidence="1 2">LMG 6000</strain>
    </source>
</reference>
<proteinExistence type="predicted"/>
<dbReference type="EMBL" id="CADILH010000001">
    <property type="protein sequence ID" value="CAB3929980.1"/>
    <property type="molecule type" value="Genomic_DNA"/>
</dbReference>
<organism evidence="1 2">
    <name type="scientific">Achromobacter insolitus</name>
    <dbReference type="NCBI Taxonomy" id="217204"/>
    <lineage>
        <taxon>Bacteria</taxon>
        <taxon>Pseudomonadati</taxon>
        <taxon>Pseudomonadota</taxon>
        <taxon>Betaproteobacteria</taxon>
        <taxon>Burkholderiales</taxon>
        <taxon>Alcaligenaceae</taxon>
        <taxon>Achromobacter</taxon>
    </lineage>
</organism>
<evidence type="ECO:0000313" key="2">
    <source>
        <dbReference type="Proteomes" id="UP000494183"/>
    </source>
</evidence>
<name>A0A6S7F593_9BURK</name>
<dbReference type="Proteomes" id="UP000494183">
    <property type="component" value="Unassembled WGS sequence"/>
</dbReference>
<protein>
    <submittedName>
        <fullName evidence="1">Uncharacterized protein</fullName>
    </submittedName>
</protein>
<accession>A0A6S7F593</accession>
<gene>
    <name evidence="1" type="ORF">LMG6000_01033</name>
</gene>
<dbReference type="AlphaFoldDB" id="A0A6S7F593"/>
<sequence>MSTPIDVSGEPAGSVCEAGRYQLSLTAPGSHVLAREAGRGNLIIGPASLGKKADLHVMPDDSIDWTAFNPFSTPAGSPWPRHFDYCGNDSSFFAWSRQRGIEQFGWAPVYAGRRAIDASEARVQTLHIRLDRMPGHLDAALPPLQHLALSGDLARITVAGQLPGMLSLHPTLGRRPGPPGYALPGLGVLQDVAALALHGAPLGQAISLRGIERFGALESLSLWGRFTDWDALAGLPRLTNLELRFTPDLEGLPALGSWPLLDRFIAYNVDEAAGKRLKAQMKAREKIRAWSGHTSVSKLRKPDWWQSEYGRPFAGWSGRMAKAANAAYDVAQTALEGARHAEDAQAAITEFARQFNGMKGIETTEREDIGEAVWQFSQLARLGQLGVSEAQAQRWFDEARDY</sequence>
<keyword evidence="2" id="KW-1185">Reference proteome</keyword>